<sequence length="72" mass="8308">MNKLHYKNSDNLKTDMDPLIHLKGKEGLIHFSTPKVKEQDAKLLKMPSKYATVLTCSFEKDQRTDLDVKMLS</sequence>
<gene>
    <name evidence="1" type="ORF">S01H1_43040</name>
</gene>
<reference evidence="1" key="1">
    <citation type="journal article" date="2014" name="Front. Microbiol.">
        <title>High frequency of phylogenetically diverse reductive dehalogenase-homologous genes in deep subseafloor sedimentary metagenomes.</title>
        <authorList>
            <person name="Kawai M."/>
            <person name="Futagami T."/>
            <person name="Toyoda A."/>
            <person name="Takaki Y."/>
            <person name="Nishi S."/>
            <person name="Hori S."/>
            <person name="Arai W."/>
            <person name="Tsubouchi T."/>
            <person name="Morono Y."/>
            <person name="Uchiyama I."/>
            <person name="Ito T."/>
            <person name="Fujiyama A."/>
            <person name="Inagaki F."/>
            <person name="Takami H."/>
        </authorList>
    </citation>
    <scope>NUCLEOTIDE SEQUENCE</scope>
    <source>
        <strain evidence="1">Expedition CK06-06</strain>
    </source>
</reference>
<comment type="caution">
    <text evidence="1">The sequence shown here is derived from an EMBL/GenBank/DDBJ whole genome shotgun (WGS) entry which is preliminary data.</text>
</comment>
<dbReference type="AlphaFoldDB" id="X0VJS5"/>
<organism evidence="1">
    <name type="scientific">marine sediment metagenome</name>
    <dbReference type="NCBI Taxonomy" id="412755"/>
    <lineage>
        <taxon>unclassified sequences</taxon>
        <taxon>metagenomes</taxon>
        <taxon>ecological metagenomes</taxon>
    </lineage>
</organism>
<accession>X0VJS5</accession>
<dbReference type="EMBL" id="BARS01027394">
    <property type="protein sequence ID" value="GAG11447.1"/>
    <property type="molecule type" value="Genomic_DNA"/>
</dbReference>
<evidence type="ECO:0000313" key="1">
    <source>
        <dbReference type="EMBL" id="GAG11447.1"/>
    </source>
</evidence>
<name>X0VJS5_9ZZZZ</name>
<protein>
    <submittedName>
        <fullName evidence="1">Uncharacterized protein</fullName>
    </submittedName>
</protein>
<proteinExistence type="predicted"/>